<sequence>MGIDFHNKKNQTTYTTRDADMTWMGAIKKLVPIENISSALDVGCGGGIYSKALSEIGVGSVTAVDFSEAILKSARSNCSEYENIIFKHGNALETGLDSESYDLLLERALIHHIEDLRACFKEGYRVLKNEGIYIMQDRTPEDCVLEGNDSHIRGYFTELFPKLIEKETVRRHKSQIVTETLKEIGFKEIQEVKLWETRKVYENKKQLLKDLSERTGRSILHELNDNELKLLIKHIDASISIDKDIVEKDRWTIWKAVK</sequence>
<keyword evidence="3" id="KW-0808">Transferase</keyword>
<dbReference type="SUPFAM" id="SSF53335">
    <property type="entry name" value="S-adenosyl-L-methionine-dependent methyltransferases"/>
    <property type="match status" value="1"/>
</dbReference>
<protein>
    <submittedName>
        <fullName evidence="5">Ubiquinone/menaquinone biosynthesis C-methylase UbiE</fullName>
    </submittedName>
</protein>
<dbReference type="AlphaFoldDB" id="A0A9X1CK26"/>
<evidence type="ECO:0000256" key="2">
    <source>
        <dbReference type="ARBA" id="ARBA00022603"/>
    </source>
</evidence>
<dbReference type="RefSeq" id="WP_149476633.1">
    <property type="nucleotide sequence ID" value="NZ_JAGGMB010000013.1"/>
</dbReference>
<dbReference type="CDD" id="cd02440">
    <property type="entry name" value="AdoMet_MTases"/>
    <property type="match status" value="1"/>
</dbReference>
<keyword evidence="2" id="KW-0489">Methyltransferase</keyword>
<evidence type="ECO:0000256" key="3">
    <source>
        <dbReference type="ARBA" id="ARBA00022679"/>
    </source>
</evidence>
<dbReference type="EMBL" id="JAGGMB010000013">
    <property type="protein sequence ID" value="MBP2079167.1"/>
    <property type="molecule type" value="Genomic_DNA"/>
</dbReference>
<dbReference type="GO" id="GO:0032259">
    <property type="term" value="P:methylation"/>
    <property type="evidence" value="ECO:0007669"/>
    <property type="project" value="UniProtKB-KW"/>
</dbReference>
<dbReference type="GO" id="GO:0008757">
    <property type="term" value="F:S-adenosylmethionine-dependent methyltransferase activity"/>
    <property type="evidence" value="ECO:0007669"/>
    <property type="project" value="InterPro"/>
</dbReference>
<evidence type="ECO:0000259" key="4">
    <source>
        <dbReference type="Pfam" id="PF08241"/>
    </source>
</evidence>
<evidence type="ECO:0000256" key="1">
    <source>
        <dbReference type="ARBA" id="ARBA00008361"/>
    </source>
</evidence>
<comment type="caution">
    <text evidence="5">The sequence shown here is derived from an EMBL/GenBank/DDBJ whole genome shotgun (WGS) entry which is preliminary data.</text>
</comment>
<comment type="similarity">
    <text evidence="1">Belongs to the methyltransferase superfamily.</text>
</comment>
<proteinExistence type="inferred from homology"/>
<organism evidence="5 6">
    <name type="scientific">Oceanobacillus polygoni</name>
    <dbReference type="NCBI Taxonomy" id="1235259"/>
    <lineage>
        <taxon>Bacteria</taxon>
        <taxon>Bacillati</taxon>
        <taxon>Bacillota</taxon>
        <taxon>Bacilli</taxon>
        <taxon>Bacillales</taxon>
        <taxon>Bacillaceae</taxon>
        <taxon>Oceanobacillus</taxon>
    </lineage>
</organism>
<feature type="domain" description="Methyltransferase type 11" evidence="4">
    <location>
        <begin position="40"/>
        <end position="134"/>
    </location>
</feature>
<dbReference type="Pfam" id="PF08241">
    <property type="entry name" value="Methyltransf_11"/>
    <property type="match status" value="1"/>
</dbReference>
<dbReference type="InterPro" id="IPR029063">
    <property type="entry name" value="SAM-dependent_MTases_sf"/>
</dbReference>
<reference evidence="5" key="1">
    <citation type="submission" date="2021-03" db="EMBL/GenBank/DDBJ databases">
        <title>Genomic Encyclopedia of Type Strains, Phase IV (KMG-IV): sequencing the most valuable type-strain genomes for metagenomic binning, comparative biology and taxonomic classification.</title>
        <authorList>
            <person name="Goeker M."/>
        </authorList>
    </citation>
    <scope>NUCLEOTIDE SEQUENCE</scope>
    <source>
        <strain evidence="5">DSM 107338</strain>
    </source>
</reference>
<evidence type="ECO:0000313" key="5">
    <source>
        <dbReference type="EMBL" id="MBP2079167.1"/>
    </source>
</evidence>
<dbReference type="InterPro" id="IPR051052">
    <property type="entry name" value="Diverse_substrate_MTase"/>
</dbReference>
<name>A0A9X1CK26_9BACI</name>
<dbReference type="PANTHER" id="PTHR44942">
    <property type="entry name" value="METHYLTRANSF_11 DOMAIN-CONTAINING PROTEIN"/>
    <property type="match status" value="1"/>
</dbReference>
<keyword evidence="6" id="KW-1185">Reference proteome</keyword>
<keyword evidence="5" id="KW-0830">Ubiquinone</keyword>
<dbReference type="Proteomes" id="UP001138793">
    <property type="component" value="Unassembled WGS sequence"/>
</dbReference>
<dbReference type="Gene3D" id="3.40.50.150">
    <property type="entry name" value="Vaccinia Virus protein VP39"/>
    <property type="match status" value="1"/>
</dbReference>
<evidence type="ECO:0000313" key="6">
    <source>
        <dbReference type="Proteomes" id="UP001138793"/>
    </source>
</evidence>
<dbReference type="PANTHER" id="PTHR44942:SF4">
    <property type="entry name" value="METHYLTRANSFERASE TYPE 11 DOMAIN-CONTAINING PROTEIN"/>
    <property type="match status" value="1"/>
</dbReference>
<gene>
    <name evidence="5" type="ORF">J2Z64_003438</name>
</gene>
<accession>A0A9X1CK26</accession>
<dbReference type="InterPro" id="IPR013216">
    <property type="entry name" value="Methyltransf_11"/>
</dbReference>
<dbReference type="OrthoDB" id="9791837at2"/>